<dbReference type="Proteomes" id="UP000811545">
    <property type="component" value="Unassembled WGS sequence"/>
</dbReference>
<comment type="caution">
    <text evidence="2">The sequence shown here is derived from an EMBL/GenBank/DDBJ whole genome shotgun (WGS) entry which is preliminary data.</text>
</comment>
<reference evidence="2 3" key="1">
    <citation type="journal article" date="2021" name="bioRxiv">
        <title>Unique metabolic strategies in Hadean analogues reveal hints for primordial physiology.</title>
        <authorList>
            <person name="Nobu M.K."/>
            <person name="Nakai R."/>
            <person name="Tamazawa S."/>
            <person name="Mori H."/>
            <person name="Toyoda A."/>
            <person name="Ijiri A."/>
            <person name="Suzuki S."/>
            <person name="Kurokawa K."/>
            <person name="Kamagata Y."/>
            <person name="Tamaki H."/>
        </authorList>
    </citation>
    <scope>NUCLEOTIDE SEQUENCE [LARGE SCALE GENOMIC DNA]</scope>
    <source>
        <strain evidence="2">BS525</strain>
    </source>
</reference>
<accession>A0A9E2BM91</accession>
<dbReference type="Pfam" id="PF00583">
    <property type="entry name" value="Acetyltransf_1"/>
    <property type="match status" value="1"/>
</dbReference>
<evidence type="ECO:0000259" key="1">
    <source>
        <dbReference type="PROSITE" id="PS51186"/>
    </source>
</evidence>
<evidence type="ECO:0000313" key="3">
    <source>
        <dbReference type="Proteomes" id="UP000811545"/>
    </source>
</evidence>
<organism evidence="2 3">
    <name type="scientific">Psychracetigena formicireducens</name>
    <dbReference type="NCBI Taxonomy" id="2986056"/>
    <lineage>
        <taxon>Bacteria</taxon>
        <taxon>Bacillati</taxon>
        <taxon>Candidatus Lithacetigenota</taxon>
        <taxon>Candidatus Psychracetigena</taxon>
    </lineage>
</organism>
<gene>
    <name evidence="2" type="ORF">DDT42_01457</name>
</gene>
<dbReference type="InterPro" id="IPR016181">
    <property type="entry name" value="Acyl_CoA_acyltransferase"/>
</dbReference>
<dbReference type="AlphaFoldDB" id="A0A9E2BM91"/>
<dbReference type="PROSITE" id="PS51186">
    <property type="entry name" value="GNAT"/>
    <property type="match status" value="1"/>
</dbReference>
<dbReference type="InterPro" id="IPR000182">
    <property type="entry name" value="GNAT_dom"/>
</dbReference>
<dbReference type="SUPFAM" id="SSF55729">
    <property type="entry name" value="Acyl-CoA N-acyltransferases (Nat)"/>
    <property type="match status" value="1"/>
</dbReference>
<feature type="domain" description="N-acetyltransferase" evidence="1">
    <location>
        <begin position="1"/>
        <end position="66"/>
    </location>
</feature>
<evidence type="ECO:0000313" key="2">
    <source>
        <dbReference type="EMBL" id="MBT9145584.1"/>
    </source>
</evidence>
<dbReference type="GO" id="GO:0016747">
    <property type="term" value="F:acyltransferase activity, transferring groups other than amino-acyl groups"/>
    <property type="evidence" value="ECO:0007669"/>
    <property type="project" value="InterPro"/>
</dbReference>
<name>A0A9E2BM91_PSYF1</name>
<protein>
    <recommendedName>
        <fullName evidence="1">N-acetyltransferase domain-containing protein</fullName>
    </recommendedName>
</protein>
<sequence>MGIGTMLLEYVDSKKTPGPAKLFLDVEIDNHQAIKVYERQGFSKTGKTETFVFEGKKLGFLRMVKD</sequence>
<proteinExistence type="predicted"/>
<dbReference type="EMBL" id="QLTW01000122">
    <property type="protein sequence ID" value="MBT9145584.1"/>
    <property type="molecule type" value="Genomic_DNA"/>
</dbReference>
<dbReference type="Gene3D" id="3.40.630.30">
    <property type="match status" value="1"/>
</dbReference>